<keyword evidence="5" id="KW-1185">Reference proteome</keyword>
<comment type="similarity">
    <text evidence="1">Belongs to the bacterial solute-binding protein 3 family.</text>
</comment>
<dbReference type="EMBL" id="CP009888">
    <property type="protein sequence ID" value="AIY63988.1"/>
    <property type="molecule type" value="Genomic_DNA"/>
</dbReference>
<dbReference type="Proteomes" id="UP000030341">
    <property type="component" value="Chromosome 1"/>
</dbReference>
<dbReference type="PANTHER" id="PTHR35936">
    <property type="entry name" value="MEMBRANE-BOUND LYTIC MUREIN TRANSGLYCOSYLASE F"/>
    <property type="match status" value="1"/>
</dbReference>
<accession>A0A0A7EBU7</accession>
<dbReference type="eggNOG" id="COG0834">
    <property type="taxonomic scope" value="Bacteria"/>
</dbReference>
<dbReference type="KEGG" id="pseo:OM33_01565"/>
<name>A0A0A7EBU7_9GAMM</name>
<gene>
    <name evidence="4" type="ORF">OM33_01565</name>
</gene>
<evidence type="ECO:0000313" key="5">
    <source>
        <dbReference type="Proteomes" id="UP000030341"/>
    </source>
</evidence>
<dbReference type="AlphaFoldDB" id="A0A0A7EBU7"/>
<evidence type="ECO:0000313" key="4">
    <source>
        <dbReference type="EMBL" id="AIY63988.1"/>
    </source>
</evidence>
<dbReference type="InterPro" id="IPR001638">
    <property type="entry name" value="Solute-binding_3/MltF_N"/>
</dbReference>
<protein>
    <submittedName>
        <fullName evidence="4">Amino acid ABC transporter substrate-binding protein</fullName>
    </submittedName>
</protein>
<feature type="domain" description="Solute-binding protein family 3/N-terminal" evidence="3">
    <location>
        <begin position="20"/>
        <end position="240"/>
    </location>
</feature>
<dbReference type="SUPFAM" id="SSF53850">
    <property type="entry name" value="Periplasmic binding protein-like II"/>
    <property type="match status" value="1"/>
</dbReference>
<dbReference type="HOGENOM" id="CLU_070548_0_0_6"/>
<dbReference type="RefSeq" id="WP_038637844.1">
    <property type="nucleotide sequence ID" value="NZ_CP009888.1"/>
</dbReference>
<dbReference type="Pfam" id="PF00497">
    <property type="entry name" value="SBP_bac_3"/>
    <property type="match status" value="1"/>
</dbReference>
<evidence type="ECO:0000259" key="3">
    <source>
        <dbReference type="SMART" id="SM00062"/>
    </source>
</evidence>
<dbReference type="PANTHER" id="PTHR35936:SF25">
    <property type="entry name" value="ABC TRANSPORTER SUBSTRATE-BINDING PROTEIN"/>
    <property type="match status" value="1"/>
</dbReference>
<organism evidence="4 5">
    <name type="scientific">Pseudoalteromonas piratica</name>
    <dbReference type="NCBI Taxonomy" id="1348114"/>
    <lineage>
        <taxon>Bacteria</taxon>
        <taxon>Pseudomonadati</taxon>
        <taxon>Pseudomonadota</taxon>
        <taxon>Gammaproteobacteria</taxon>
        <taxon>Alteromonadales</taxon>
        <taxon>Pseudoalteromonadaceae</taxon>
        <taxon>Pseudoalteromonas</taxon>
    </lineage>
</organism>
<keyword evidence="2" id="KW-0732">Signal</keyword>
<sequence length="241" mass="27670">MYRLLFLLFIFSLFEINAKEISVLSSEGPPHTIKHQSNNGIDLDIVKAVLNRLDYRVNFHFVPLGRAETLVKAGQFEVMAPIFSATDEAQFFISHPIVKYAPTVFSLRNNKFAPTSLAHLNGHSIITFQGAPGYFGSVFAELAKQESYFESPSMEVIPESLYKGRYDYAVLDKYIFYYFYRLTDKQRDLSMFSEHSLIPPVTASAAFKNEKLRDEFNRELVLFLLDGGYQRVVEKYLGEIE</sequence>
<evidence type="ECO:0000256" key="1">
    <source>
        <dbReference type="ARBA" id="ARBA00010333"/>
    </source>
</evidence>
<dbReference type="Gene3D" id="3.40.190.10">
    <property type="entry name" value="Periplasmic binding protein-like II"/>
    <property type="match status" value="2"/>
</dbReference>
<dbReference type="SMART" id="SM00062">
    <property type="entry name" value="PBPb"/>
    <property type="match status" value="1"/>
</dbReference>
<proteinExistence type="inferred from homology"/>
<dbReference type="OrthoDB" id="245568at2"/>
<reference evidence="4 5" key="1">
    <citation type="submission" date="2014-11" db="EMBL/GenBank/DDBJ databases">
        <title>Complete Genome Sequence of Pseudoalteromonas sp. Strain OCN003 Isolated from Kaneohe Bay, Oahu, Hawaii.</title>
        <authorList>
            <person name="Beurmann S."/>
            <person name="Videau P."/>
            <person name="Ushijima B."/>
            <person name="Smith A.M."/>
            <person name="Aeby G.S."/>
            <person name="Callahan S.M."/>
            <person name="Belcaid M."/>
        </authorList>
    </citation>
    <scope>NUCLEOTIDE SEQUENCE [LARGE SCALE GENOMIC DNA]</scope>
    <source>
        <strain evidence="4 5">OCN003</strain>
    </source>
</reference>
<dbReference type="STRING" id="1348114.OM33_01565"/>
<evidence type="ECO:0000256" key="2">
    <source>
        <dbReference type="ARBA" id="ARBA00022729"/>
    </source>
</evidence>